<sequence>MVKPAEADAERVRTLAVADAEKMTIQAEAAASHNRVALNRMLIDQLPEIVDNAARGLSGANLTVLNGAEGLTLLASGLVSQGVASSKRCAAGLSTMPTRTPRIRRSHSPDARKLMPDNPARPFRSAMGIESPANGVSTSTTACKRLPDIG</sequence>
<keyword evidence="4" id="KW-1185">Reference proteome</keyword>
<feature type="region of interest" description="Disordered" evidence="1">
    <location>
        <begin position="99"/>
        <end position="118"/>
    </location>
</feature>
<dbReference type="AlphaFoldDB" id="A0A7I7NRF2"/>
<evidence type="ECO:0000259" key="2">
    <source>
        <dbReference type="Pfam" id="PF15975"/>
    </source>
</evidence>
<reference evidence="3 4" key="1">
    <citation type="journal article" date="2019" name="Emerg. Microbes Infect.">
        <title>Comprehensive subspecies identification of 175 nontuberculous mycobacteria species based on 7547 genomic profiles.</title>
        <authorList>
            <person name="Matsumoto Y."/>
            <person name="Kinjo T."/>
            <person name="Motooka D."/>
            <person name="Nabeya D."/>
            <person name="Jung N."/>
            <person name="Uechi K."/>
            <person name="Horii T."/>
            <person name="Iida T."/>
            <person name="Fujita J."/>
            <person name="Nakamura S."/>
        </authorList>
    </citation>
    <scope>NUCLEOTIDE SEQUENCE [LARGE SCALE GENOMIC DNA]</scope>
    <source>
        <strain evidence="3 4">JCM 15657</strain>
    </source>
</reference>
<dbReference type="Pfam" id="PF15975">
    <property type="entry name" value="Flot"/>
    <property type="match status" value="1"/>
</dbReference>
<dbReference type="KEGG" id="mlj:MLAC_44460"/>
<name>A0A7I7NRF2_9MYCO</name>
<feature type="domain" description="Flotillin C-terminal" evidence="2">
    <location>
        <begin position="5"/>
        <end position="70"/>
    </location>
</feature>
<organism evidence="3 4">
    <name type="scientific">Mycobacterium lacus</name>
    <dbReference type="NCBI Taxonomy" id="169765"/>
    <lineage>
        <taxon>Bacteria</taxon>
        <taxon>Bacillati</taxon>
        <taxon>Actinomycetota</taxon>
        <taxon>Actinomycetes</taxon>
        <taxon>Mycobacteriales</taxon>
        <taxon>Mycobacteriaceae</taxon>
        <taxon>Mycobacterium</taxon>
    </lineage>
</organism>
<evidence type="ECO:0000313" key="3">
    <source>
        <dbReference type="EMBL" id="BBX99152.1"/>
    </source>
</evidence>
<dbReference type="Proteomes" id="UP000466396">
    <property type="component" value="Chromosome"/>
</dbReference>
<evidence type="ECO:0000256" key="1">
    <source>
        <dbReference type="SAM" id="MobiDB-lite"/>
    </source>
</evidence>
<protein>
    <recommendedName>
        <fullName evidence="2">Flotillin C-terminal domain-containing protein</fullName>
    </recommendedName>
</protein>
<dbReference type="EMBL" id="AP022581">
    <property type="protein sequence ID" value="BBX99152.1"/>
    <property type="molecule type" value="Genomic_DNA"/>
</dbReference>
<proteinExistence type="predicted"/>
<dbReference type="InterPro" id="IPR031905">
    <property type="entry name" value="Flotillin_C"/>
</dbReference>
<gene>
    <name evidence="3" type="ORF">MLAC_44460</name>
</gene>
<evidence type="ECO:0000313" key="4">
    <source>
        <dbReference type="Proteomes" id="UP000466396"/>
    </source>
</evidence>
<accession>A0A7I7NRF2</accession>